<name>A0A1I8I3A3_9PLAT</name>
<dbReference type="WBParaSite" id="maker-uti_cns_0009478-snap-gene-0.5-mRNA-1">
    <property type="protein sequence ID" value="maker-uti_cns_0009478-snap-gene-0.5-mRNA-1"/>
    <property type="gene ID" value="maker-uti_cns_0009478-snap-gene-0.5"/>
</dbReference>
<evidence type="ECO:0000313" key="4">
    <source>
        <dbReference type="Proteomes" id="UP000095280"/>
    </source>
</evidence>
<dbReference type="Pfam" id="PF00431">
    <property type="entry name" value="CUB"/>
    <property type="match status" value="1"/>
</dbReference>
<keyword evidence="1" id="KW-1015">Disulfide bond</keyword>
<reference evidence="5" key="1">
    <citation type="submission" date="2016-11" db="UniProtKB">
        <authorList>
            <consortium name="WormBaseParasite"/>
        </authorList>
    </citation>
    <scope>IDENTIFICATION</scope>
</reference>
<dbReference type="InterPro" id="IPR000859">
    <property type="entry name" value="CUB_dom"/>
</dbReference>
<evidence type="ECO:0000313" key="5">
    <source>
        <dbReference type="WBParaSite" id="maker-uti_cns_0009478-snap-gene-0.5-mRNA-1"/>
    </source>
</evidence>
<evidence type="ECO:0000259" key="3">
    <source>
        <dbReference type="PROSITE" id="PS01180"/>
    </source>
</evidence>
<dbReference type="PROSITE" id="PS01180">
    <property type="entry name" value="CUB"/>
    <property type="match status" value="1"/>
</dbReference>
<dbReference type="SMART" id="SM00042">
    <property type="entry name" value="CUB"/>
    <property type="match status" value="1"/>
</dbReference>
<dbReference type="SUPFAM" id="SSF49854">
    <property type="entry name" value="Spermadhesin, CUB domain"/>
    <property type="match status" value="1"/>
</dbReference>
<dbReference type="Proteomes" id="UP000095280">
    <property type="component" value="Unplaced"/>
</dbReference>
<accession>A0A1I8I3A3</accession>
<comment type="caution">
    <text evidence="2">Lacks conserved residue(s) required for the propagation of feature annotation.</text>
</comment>
<organism evidence="4 5">
    <name type="scientific">Macrostomum lignano</name>
    <dbReference type="NCBI Taxonomy" id="282301"/>
    <lineage>
        <taxon>Eukaryota</taxon>
        <taxon>Metazoa</taxon>
        <taxon>Spiralia</taxon>
        <taxon>Lophotrochozoa</taxon>
        <taxon>Platyhelminthes</taxon>
        <taxon>Rhabditophora</taxon>
        <taxon>Macrostomorpha</taxon>
        <taxon>Macrostomida</taxon>
        <taxon>Macrostomidae</taxon>
        <taxon>Macrostomum</taxon>
    </lineage>
</organism>
<evidence type="ECO:0000256" key="2">
    <source>
        <dbReference type="PROSITE-ProRule" id="PRU00059"/>
    </source>
</evidence>
<dbReference type="InterPro" id="IPR035914">
    <property type="entry name" value="Sperma_CUB_dom_sf"/>
</dbReference>
<dbReference type="Gene3D" id="2.60.120.290">
    <property type="entry name" value="Spermadhesin, CUB domain"/>
    <property type="match status" value="1"/>
</dbReference>
<dbReference type="CDD" id="cd00041">
    <property type="entry name" value="CUB"/>
    <property type="match status" value="1"/>
</dbReference>
<protein>
    <submittedName>
        <fullName evidence="5">CUB domain-containing protein</fullName>
    </submittedName>
</protein>
<evidence type="ECO:0000256" key="1">
    <source>
        <dbReference type="ARBA" id="ARBA00023157"/>
    </source>
</evidence>
<proteinExistence type="predicted"/>
<dbReference type="AlphaFoldDB" id="A0A1I8I3A3"/>
<feature type="domain" description="CUB" evidence="3">
    <location>
        <begin position="1"/>
        <end position="124"/>
    </location>
</feature>
<sequence length="170" mass="18873">CGGTILLPKLFSWSTLRYPDSLVTNSAGYRPGATCEWQVVSLDPQSEIFIRVRTFRLAQPEGGNCLADSLTVYADGENDTQNYCGDHGPPPKFYKSRRLSIRFRAALSGPLAGREGFELVLGAVRVGYVSLQAGPQERRLGLETLRSTRYVRIFAERRTQFLVLNITAVA</sequence>
<keyword evidence="4" id="KW-1185">Reference proteome</keyword>